<evidence type="ECO:0000256" key="1">
    <source>
        <dbReference type="SAM" id="MobiDB-lite"/>
    </source>
</evidence>
<reference evidence="3" key="2">
    <citation type="submission" date="2025-08" db="UniProtKB">
        <authorList>
            <consortium name="Ensembl"/>
        </authorList>
    </citation>
    <scope>IDENTIFICATION</scope>
</reference>
<sequence>MYHHAQLICVFLVETGFCHVGQAGLELLASSDLPTSASQSAGITGKSHHTQLKLSLSLLLTSTAKKSGKIRPDGTNKPEGKATGRKHGAQKNCKPNPASRGRGVQSYLNQLPSGGSQLLSHPMWTFMRGQRPHQVLCPIITFITFFSGSLSTLKTRFFLR</sequence>
<evidence type="ECO:0000313" key="3">
    <source>
        <dbReference type="Ensembl" id="ENSPANP00000048328.1"/>
    </source>
</evidence>
<dbReference type="PANTHER" id="PTHR12138:SF135">
    <property type="entry name" value="SAM DOMAIN-CONTAINING PROTEIN"/>
    <property type="match status" value="1"/>
</dbReference>
<evidence type="ECO:0008006" key="5">
    <source>
        <dbReference type="Google" id="ProtNLM"/>
    </source>
</evidence>
<evidence type="ECO:0000313" key="4">
    <source>
        <dbReference type="Proteomes" id="UP000028761"/>
    </source>
</evidence>
<protein>
    <recommendedName>
        <fullName evidence="5">Secreted protein</fullName>
    </recommendedName>
</protein>
<dbReference type="Ensembl" id="ENSPANT00000082140.1">
    <property type="protein sequence ID" value="ENSPANP00000048328.1"/>
    <property type="gene ID" value="ENSPANG00000045468.1"/>
</dbReference>
<evidence type="ECO:0000256" key="2">
    <source>
        <dbReference type="SAM" id="SignalP"/>
    </source>
</evidence>
<dbReference type="Proteomes" id="UP000028761">
    <property type="component" value="Chromosome 14"/>
</dbReference>
<dbReference type="AlphaFoldDB" id="A0A8I5R532"/>
<reference evidence="3 4" key="1">
    <citation type="submission" date="2012-03" db="EMBL/GenBank/DDBJ databases">
        <title>Whole Genome Assembly of Papio anubis.</title>
        <authorList>
            <person name="Liu Y.L."/>
            <person name="Abraham K.A."/>
            <person name="Akbar H.A."/>
            <person name="Ali S.A."/>
            <person name="Anosike U.A."/>
            <person name="Aqrawi P.A."/>
            <person name="Arias F.A."/>
            <person name="Attaway T.A."/>
            <person name="Awwad R.A."/>
            <person name="Babu C.B."/>
            <person name="Bandaranaike D.B."/>
            <person name="Battles P.B."/>
            <person name="Bell A.B."/>
            <person name="Beltran B.B."/>
            <person name="Berhane-Mersha D.B."/>
            <person name="Bess C.B."/>
            <person name="Bickham C.B."/>
            <person name="Bolden T.B."/>
            <person name="Carter K.C."/>
            <person name="Chau D.C."/>
            <person name="Chavez A.C."/>
            <person name="Clerc-Blankenburg K.C."/>
            <person name="Coyle M.C."/>
            <person name="Dao M.D."/>
            <person name="Davila M.L.D."/>
            <person name="Davy-Carroll L.D."/>
            <person name="Denson S.D."/>
            <person name="Dinh H.D."/>
            <person name="Fernandez S.F."/>
            <person name="Fernando P.F."/>
            <person name="Forbes L.F."/>
            <person name="Francis C.F."/>
            <person name="Francisco L.F."/>
            <person name="Fu Q.F."/>
            <person name="Garcia-Iii R.G."/>
            <person name="Garrett T.G."/>
            <person name="Gross S.G."/>
            <person name="Gubbala S.G."/>
            <person name="Hirani K.H."/>
            <person name="Hogues M.H."/>
            <person name="Hollins B.H."/>
            <person name="Jackson L.J."/>
            <person name="Javaid M.J."/>
            <person name="Jhangiani S.J."/>
            <person name="Johnson A.J."/>
            <person name="Johnson B.J."/>
            <person name="Jones J.J."/>
            <person name="Joshi V.J."/>
            <person name="Kalu J.K."/>
            <person name="Khan N.K."/>
            <person name="Korchina V.K."/>
            <person name="Kovar C.K."/>
            <person name="Lago L.L."/>
            <person name="Lara F.L."/>
            <person name="Le T.-K.L."/>
            <person name="Lee S.L."/>
            <person name="Legall-Iii F.L."/>
            <person name="Lemon S.L."/>
            <person name="Liu J.L."/>
            <person name="Liu Y.-S.L."/>
            <person name="Liyanage D.L."/>
            <person name="Lopez J.L."/>
            <person name="Lorensuhewa L.L."/>
            <person name="Mata R.M."/>
            <person name="Mathew T.M."/>
            <person name="Mercado C.M."/>
            <person name="Mercado I.M."/>
            <person name="Morales K.M."/>
            <person name="Morgan M.M."/>
            <person name="Munidasa M.M."/>
            <person name="Ngo D.N."/>
            <person name="Nguyen L.N."/>
            <person name="Nguyen T.N."/>
            <person name="Nguyen N.N."/>
            <person name="Obregon M.O."/>
            <person name="Okwuonu G.O."/>
            <person name="Ongeri F.O."/>
            <person name="Onwere C.O."/>
            <person name="Osifeso I.O."/>
            <person name="Parra A.P."/>
            <person name="Patil S.P."/>
            <person name="Perez A.P."/>
            <person name="Perez Y.P."/>
            <person name="Pham C.P."/>
            <person name="Pu L.-L.P."/>
            <person name="Puazo M.P."/>
            <person name="Quiroz J.Q."/>
            <person name="Rouhana J.R."/>
            <person name="Ruiz M.R."/>
            <person name="Ruiz S.-J.R."/>
            <person name="Saada N.S."/>
            <person name="Santibanez J.S."/>
            <person name="Scheel M.S."/>
            <person name="Schneider B.S."/>
            <person name="Simmons D.S."/>
            <person name="Sisson I.S."/>
            <person name="Tang L.-Y.T."/>
            <person name="Thornton R.T."/>
            <person name="Tisius J.T."/>
            <person name="Toledanes G.T."/>
            <person name="Trejos Z.T."/>
            <person name="Usmani K.U."/>
            <person name="Varghese R.V."/>
            <person name="Vattathil S.V."/>
            <person name="Vee V.V."/>
            <person name="Walker D.W."/>
            <person name="Weissenberger G.W."/>
            <person name="White C.W."/>
            <person name="Williams A.W."/>
            <person name="Woodworth J.W."/>
            <person name="Wright R.W."/>
            <person name="Zhu Y.Z."/>
            <person name="Han Y.H."/>
            <person name="Newsham I.N."/>
            <person name="Nazareth L.N."/>
            <person name="Worley K.W."/>
            <person name="Muzny D.M."/>
            <person name="Rogers J.R."/>
            <person name="Gibbs R.G."/>
        </authorList>
    </citation>
    <scope>NUCLEOTIDE SEQUENCE [LARGE SCALE GENOMIC DNA]</scope>
</reference>
<accession>A0A8I5R532</accession>
<name>A0A8I5R532_PAPAN</name>
<feature type="signal peptide" evidence="2">
    <location>
        <begin position="1"/>
        <end position="23"/>
    </location>
</feature>
<keyword evidence="4" id="KW-1185">Reference proteome</keyword>
<dbReference type="PRINTS" id="PR02045">
    <property type="entry name" value="F138DOMAIN"/>
</dbReference>
<feature type="compositionally biased region" description="Basic and acidic residues" evidence="1">
    <location>
        <begin position="70"/>
        <end position="82"/>
    </location>
</feature>
<reference evidence="3" key="3">
    <citation type="submission" date="2025-09" db="UniProtKB">
        <authorList>
            <consortium name="Ensembl"/>
        </authorList>
    </citation>
    <scope>IDENTIFICATION</scope>
</reference>
<keyword evidence="2" id="KW-0732">Signal</keyword>
<dbReference type="GeneTree" id="ENSGT01150000286943"/>
<organism evidence="3 4">
    <name type="scientific">Papio anubis</name>
    <name type="common">Olive baboon</name>
    <dbReference type="NCBI Taxonomy" id="9555"/>
    <lineage>
        <taxon>Eukaryota</taxon>
        <taxon>Metazoa</taxon>
        <taxon>Chordata</taxon>
        <taxon>Craniata</taxon>
        <taxon>Vertebrata</taxon>
        <taxon>Euteleostomi</taxon>
        <taxon>Mammalia</taxon>
        <taxon>Eutheria</taxon>
        <taxon>Euarchontoglires</taxon>
        <taxon>Primates</taxon>
        <taxon>Haplorrhini</taxon>
        <taxon>Catarrhini</taxon>
        <taxon>Cercopithecidae</taxon>
        <taxon>Cercopithecinae</taxon>
        <taxon>Papio</taxon>
    </lineage>
</organism>
<dbReference type="PANTHER" id="PTHR12138">
    <property type="entry name" value="PRIMATE-EXPANDED PROTEIN FAMILY"/>
    <property type="match status" value="1"/>
</dbReference>
<proteinExistence type="predicted"/>
<feature type="region of interest" description="Disordered" evidence="1">
    <location>
        <begin position="65"/>
        <end position="104"/>
    </location>
</feature>
<feature type="chain" id="PRO_5035222569" description="Secreted protein" evidence="2">
    <location>
        <begin position="24"/>
        <end position="160"/>
    </location>
</feature>